<protein>
    <submittedName>
        <fullName evidence="1">Uncharacterized protein</fullName>
    </submittedName>
</protein>
<evidence type="ECO:0000313" key="2">
    <source>
        <dbReference type="Proteomes" id="UP000265515"/>
    </source>
</evidence>
<evidence type="ECO:0000313" key="1">
    <source>
        <dbReference type="EMBL" id="GBG64881.1"/>
    </source>
</evidence>
<proteinExistence type="predicted"/>
<dbReference type="Proteomes" id="UP000265515">
    <property type="component" value="Unassembled WGS sequence"/>
</dbReference>
<name>A0A388K4A9_CHABU</name>
<dbReference type="EMBL" id="BFEA01000055">
    <property type="protein sequence ID" value="GBG64881.1"/>
    <property type="molecule type" value="Genomic_DNA"/>
</dbReference>
<sequence>MGSCDRRGLVGTLGFVFAIKCEELEKFGVLETPSELFFVPSPPYFHRVMLSGHPSSMECFECGPIIDCASFKVCVIGMIRVNGNRIIEQWYSDSLSLRKSLAVAGG</sequence>
<reference evidence="1 2" key="1">
    <citation type="journal article" date="2018" name="Cell">
        <title>The Chara Genome: Secondary Complexity and Implications for Plant Terrestrialization.</title>
        <authorList>
            <person name="Nishiyama T."/>
            <person name="Sakayama H."/>
            <person name="Vries J.D."/>
            <person name="Buschmann H."/>
            <person name="Saint-Marcoux D."/>
            <person name="Ullrich K.K."/>
            <person name="Haas F.B."/>
            <person name="Vanderstraeten L."/>
            <person name="Becker D."/>
            <person name="Lang D."/>
            <person name="Vosolsobe S."/>
            <person name="Rombauts S."/>
            <person name="Wilhelmsson P.K.I."/>
            <person name="Janitza P."/>
            <person name="Kern R."/>
            <person name="Heyl A."/>
            <person name="Rumpler F."/>
            <person name="Villalobos L.I.A.C."/>
            <person name="Clay J.M."/>
            <person name="Skokan R."/>
            <person name="Toyoda A."/>
            <person name="Suzuki Y."/>
            <person name="Kagoshima H."/>
            <person name="Schijlen E."/>
            <person name="Tajeshwar N."/>
            <person name="Catarino B."/>
            <person name="Hetherington A.J."/>
            <person name="Saltykova A."/>
            <person name="Bonnot C."/>
            <person name="Breuninger H."/>
            <person name="Symeonidi A."/>
            <person name="Radhakrishnan G.V."/>
            <person name="Van Nieuwerburgh F."/>
            <person name="Deforce D."/>
            <person name="Chang C."/>
            <person name="Karol K.G."/>
            <person name="Hedrich R."/>
            <person name="Ulvskov P."/>
            <person name="Glockner G."/>
            <person name="Delwiche C.F."/>
            <person name="Petrasek J."/>
            <person name="Van de Peer Y."/>
            <person name="Friml J."/>
            <person name="Beilby M."/>
            <person name="Dolan L."/>
            <person name="Kohara Y."/>
            <person name="Sugano S."/>
            <person name="Fujiyama A."/>
            <person name="Delaux P.-M."/>
            <person name="Quint M."/>
            <person name="TheiBen G."/>
            <person name="Hagemann M."/>
            <person name="Harholt J."/>
            <person name="Dunand C."/>
            <person name="Zachgo S."/>
            <person name="Langdale J."/>
            <person name="Maumus F."/>
            <person name="Straeten D.V.D."/>
            <person name="Gould S.B."/>
            <person name="Rensing S.A."/>
        </authorList>
    </citation>
    <scope>NUCLEOTIDE SEQUENCE [LARGE SCALE GENOMIC DNA]</scope>
    <source>
        <strain evidence="1 2">S276</strain>
    </source>
</reference>
<comment type="caution">
    <text evidence="1">The sequence shown here is derived from an EMBL/GenBank/DDBJ whole genome shotgun (WGS) entry which is preliminary data.</text>
</comment>
<gene>
    <name evidence="1" type="ORF">CBR_g48349</name>
</gene>
<dbReference type="AlphaFoldDB" id="A0A388K4A9"/>
<dbReference type="Gramene" id="GBG64881">
    <property type="protein sequence ID" value="GBG64881"/>
    <property type="gene ID" value="CBR_g48349"/>
</dbReference>
<accession>A0A388K4A9</accession>
<organism evidence="1 2">
    <name type="scientific">Chara braunii</name>
    <name type="common">Braun's stonewort</name>
    <dbReference type="NCBI Taxonomy" id="69332"/>
    <lineage>
        <taxon>Eukaryota</taxon>
        <taxon>Viridiplantae</taxon>
        <taxon>Streptophyta</taxon>
        <taxon>Charophyceae</taxon>
        <taxon>Charales</taxon>
        <taxon>Characeae</taxon>
        <taxon>Chara</taxon>
    </lineage>
</organism>
<keyword evidence="2" id="KW-1185">Reference proteome</keyword>